<dbReference type="GO" id="GO:0009090">
    <property type="term" value="P:homoserine biosynthetic process"/>
    <property type="evidence" value="ECO:0007669"/>
    <property type="project" value="TreeGrafter"/>
</dbReference>
<dbReference type="GO" id="GO:0004072">
    <property type="term" value="F:aspartate kinase activity"/>
    <property type="evidence" value="ECO:0007669"/>
    <property type="project" value="UniProtKB-EC"/>
</dbReference>
<evidence type="ECO:0000256" key="2">
    <source>
        <dbReference type="ARBA" id="ARBA00022679"/>
    </source>
</evidence>
<dbReference type="Gene3D" id="3.40.1160.10">
    <property type="entry name" value="Acetylglutamate kinase-like"/>
    <property type="match status" value="1"/>
</dbReference>
<dbReference type="InterPro" id="IPR001341">
    <property type="entry name" value="Asp_kinase"/>
</dbReference>
<evidence type="ECO:0000256" key="1">
    <source>
        <dbReference type="ARBA" id="ARBA00010122"/>
    </source>
</evidence>
<dbReference type="GO" id="GO:0009089">
    <property type="term" value="P:lysine biosynthetic process via diaminopimelate"/>
    <property type="evidence" value="ECO:0007669"/>
    <property type="project" value="TreeGrafter"/>
</dbReference>
<reference evidence="10 11" key="1">
    <citation type="submission" date="2015-01" db="EMBL/GenBank/DDBJ databases">
        <title>The Genome Sequence of Ochroconis gallopava CBS43764.</title>
        <authorList>
            <consortium name="The Broad Institute Genomics Platform"/>
            <person name="Cuomo C."/>
            <person name="de Hoog S."/>
            <person name="Gorbushina A."/>
            <person name="Stielow B."/>
            <person name="Teixiera M."/>
            <person name="Abouelleil A."/>
            <person name="Chapman S.B."/>
            <person name="Priest M."/>
            <person name="Young S.K."/>
            <person name="Wortman J."/>
            <person name="Nusbaum C."/>
            <person name="Birren B."/>
        </authorList>
    </citation>
    <scope>NUCLEOTIDE SEQUENCE [LARGE SCALE GENOMIC DNA]</scope>
    <source>
        <strain evidence="10 11">CBS 43764</strain>
    </source>
</reference>
<dbReference type="FunFam" id="3.40.1160.10:FF:000023">
    <property type="entry name" value="Probable aspartokinase"/>
    <property type="match status" value="1"/>
</dbReference>
<sequence length="535" mass="57732">MATVQILTSIVNGVSHTVSPGDAIRKHEQEKDLGSKANWVVQKYGGTSIGKAAEDITSIIRYGLTKDRLAVVCSARSSSVKSDGTTTRLLRAAKAAENGELQAANKLVDEIHADHEAAARKTIRNPDLLSAFLSDLVAECVQLKRTLQAVAELREVSVRTEDKIMSLGERLSCIYMTSLLSDRGTEAALVDLSTVINDHKVPSLNEEGAYKALAVALGEEVLKVKDKLPVITGHFGFVPGGLLHAIGRGYTDLAAALVAIGLGARELQIWKEVDGIFSADPRKVPTATLLSSVSPSEAAELTYYGSEVIHPFTMHQVMINSIPIRIKNVLNPSSGGTVIVPEPQGIRDPIRPKLTRGRSSTNLSDIDKRRKPTAVTVKNSIVVLNVHSNRRTRAHGFLANIFSILDKHHLSVDLISSSEVHVSMALHSEQSMVSSDENEELAIKDIRLQGAYDDLSLIGAVDIVSDMAIVSLVGKDLKNMTGIAGKFFSVLGENNINIEMISQGASEINISCVVSERDSARALSTVHTILFDFLE</sequence>
<dbReference type="PROSITE" id="PS51671">
    <property type="entry name" value="ACT"/>
    <property type="match status" value="1"/>
</dbReference>
<name>A0A0D1Y2U9_9PEZI</name>
<dbReference type="NCBIfam" id="TIGR00657">
    <property type="entry name" value="asp_kinases"/>
    <property type="match status" value="1"/>
</dbReference>
<dbReference type="FunFam" id="3.30.70.260:FF:000033">
    <property type="entry name" value="Aspartokinase"/>
    <property type="match status" value="1"/>
</dbReference>
<dbReference type="EC" id="2.7.2.4" evidence="7"/>
<evidence type="ECO:0000256" key="4">
    <source>
        <dbReference type="ARBA" id="ARBA00022777"/>
    </source>
</evidence>
<dbReference type="InterPro" id="IPR018042">
    <property type="entry name" value="Aspartate_kinase_CS"/>
</dbReference>
<dbReference type="InterPro" id="IPR002912">
    <property type="entry name" value="ACT_dom"/>
</dbReference>
<keyword evidence="3" id="KW-0547">Nucleotide-binding</keyword>
<keyword evidence="11" id="KW-1185">Reference proteome</keyword>
<evidence type="ECO:0000256" key="8">
    <source>
        <dbReference type="SAM" id="MobiDB-lite"/>
    </source>
</evidence>
<gene>
    <name evidence="10" type="ORF">PV09_00264</name>
</gene>
<dbReference type="OrthoDB" id="4323675at2759"/>
<dbReference type="Gene3D" id="3.30.70.260">
    <property type="match status" value="2"/>
</dbReference>
<keyword evidence="4 7" id="KW-0418">Kinase</keyword>
<accession>A0A0D1Y2U9</accession>
<dbReference type="RefSeq" id="XP_016219235.1">
    <property type="nucleotide sequence ID" value="XM_016352978.1"/>
</dbReference>
<dbReference type="VEuPathDB" id="FungiDB:PV09_00264"/>
<dbReference type="InterPro" id="IPR001048">
    <property type="entry name" value="Asp/Glu/Uridylate_kinase"/>
</dbReference>
<dbReference type="GeneID" id="27308237"/>
<dbReference type="PANTHER" id="PTHR21499:SF59">
    <property type="entry name" value="ASPARTOKINASE"/>
    <property type="match status" value="1"/>
</dbReference>
<dbReference type="SUPFAM" id="SSF53633">
    <property type="entry name" value="Carbamate kinase-like"/>
    <property type="match status" value="1"/>
</dbReference>
<dbReference type="GO" id="GO:0005524">
    <property type="term" value="F:ATP binding"/>
    <property type="evidence" value="ECO:0007669"/>
    <property type="project" value="UniProtKB-KW"/>
</dbReference>
<evidence type="ECO:0000259" key="9">
    <source>
        <dbReference type="PROSITE" id="PS51671"/>
    </source>
</evidence>
<dbReference type="Proteomes" id="UP000053259">
    <property type="component" value="Unassembled WGS sequence"/>
</dbReference>
<evidence type="ECO:0000313" key="11">
    <source>
        <dbReference type="Proteomes" id="UP000053259"/>
    </source>
</evidence>
<dbReference type="Pfam" id="PF22468">
    <property type="entry name" value="ACT_9"/>
    <property type="match status" value="1"/>
</dbReference>
<feature type="region of interest" description="Disordered" evidence="8">
    <location>
        <begin position="342"/>
        <end position="365"/>
    </location>
</feature>
<organism evidence="10 11">
    <name type="scientific">Verruconis gallopava</name>
    <dbReference type="NCBI Taxonomy" id="253628"/>
    <lineage>
        <taxon>Eukaryota</taxon>
        <taxon>Fungi</taxon>
        <taxon>Dikarya</taxon>
        <taxon>Ascomycota</taxon>
        <taxon>Pezizomycotina</taxon>
        <taxon>Dothideomycetes</taxon>
        <taxon>Pleosporomycetidae</taxon>
        <taxon>Venturiales</taxon>
        <taxon>Sympoventuriaceae</taxon>
        <taxon>Verruconis</taxon>
    </lineage>
</organism>
<dbReference type="PANTHER" id="PTHR21499">
    <property type="entry name" value="ASPARTATE KINASE"/>
    <property type="match status" value="1"/>
</dbReference>
<dbReference type="SUPFAM" id="SSF55021">
    <property type="entry name" value="ACT-like"/>
    <property type="match status" value="2"/>
</dbReference>
<evidence type="ECO:0000256" key="7">
    <source>
        <dbReference type="RuleBase" id="RU003448"/>
    </source>
</evidence>
<evidence type="ECO:0000256" key="3">
    <source>
        <dbReference type="ARBA" id="ARBA00022741"/>
    </source>
</evidence>
<dbReference type="EMBL" id="KN847529">
    <property type="protein sequence ID" value="KIW09366.1"/>
    <property type="molecule type" value="Genomic_DNA"/>
</dbReference>
<feature type="domain" description="ACT" evidence="9">
    <location>
        <begin position="472"/>
        <end position="535"/>
    </location>
</feature>
<dbReference type="GO" id="GO:0005829">
    <property type="term" value="C:cytosol"/>
    <property type="evidence" value="ECO:0007669"/>
    <property type="project" value="TreeGrafter"/>
</dbReference>
<dbReference type="InterPro" id="IPR036393">
    <property type="entry name" value="AceGlu_kinase-like_sf"/>
</dbReference>
<evidence type="ECO:0000256" key="5">
    <source>
        <dbReference type="ARBA" id="ARBA00022840"/>
    </source>
</evidence>
<proteinExistence type="inferred from homology"/>
<dbReference type="HOGENOM" id="CLU_009116_6_4_1"/>
<evidence type="ECO:0000256" key="6">
    <source>
        <dbReference type="ARBA" id="ARBA00047872"/>
    </source>
</evidence>
<evidence type="ECO:0000313" key="10">
    <source>
        <dbReference type="EMBL" id="KIW09366.1"/>
    </source>
</evidence>
<dbReference type="FunCoup" id="A0A0D1Y2U9">
    <property type="interactions" value="295"/>
</dbReference>
<comment type="catalytic activity">
    <reaction evidence="6 7">
        <text>L-aspartate + ATP = 4-phospho-L-aspartate + ADP</text>
        <dbReference type="Rhea" id="RHEA:23776"/>
        <dbReference type="ChEBI" id="CHEBI:29991"/>
        <dbReference type="ChEBI" id="CHEBI:30616"/>
        <dbReference type="ChEBI" id="CHEBI:57535"/>
        <dbReference type="ChEBI" id="CHEBI:456216"/>
        <dbReference type="EC" id="2.7.2.4"/>
    </reaction>
</comment>
<dbReference type="InterPro" id="IPR054352">
    <property type="entry name" value="ACT_Aspartokinase"/>
</dbReference>
<dbReference type="Pfam" id="PF00696">
    <property type="entry name" value="AA_kinase"/>
    <property type="match status" value="1"/>
</dbReference>
<dbReference type="AlphaFoldDB" id="A0A0D1Y2U9"/>
<dbReference type="InterPro" id="IPR045865">
    <property type="entry name" value="ACT-like_dom_sf"/>
</dbReference>
<comment type="similarity">
    <text evidence="1 7">Belongs to the aspartokinase family.</text>
</comment>
<keyword evidence="5" id="KW-0067">ATP-binding</keyword>
<dbReference type="STRING" id="253628.A0A0D1Y2U9"/>
<protein>
    <recommendedName>
        <fullName evidence="7">Aspartokinase</fullName>
        <ecNumber evidence="7">2.7.2.4</ecNumber>
    </recommendedName>
</protein>
<dbReference type="InParanoid" id="A0A0D1Y2U9"/>
<dbReference type="PROSITE" id="PS00324">
    <property type="entry name" value="ASPARTOKINASE"/>
    <property type="match status" value="1"/>
</dbReference>
<keyword evidence="2 7" id="KW-0808">Transferase</keyword>